<dbReference type="EMBL" id="VCHE01000036">
    <property type="protein sequence ID" value="KAB2575162.1"/>
    <property type="molecule type" value="Genomic_DNA"/>
</dbReference>
<accession>A0A5N5DDC5</accession>
<organism evidence="2 3">
    <name type="scientific">Lasiodiplodia theobromae</name>
    <dbReference type="NCBI Taxonomy" id="45133"/>
    <lineage>
        <taxon>Eukaryota</taxon>
        <taxon>Fungi</taxon>
        <taxon>Dikarya</taxon>
        <taxon>Ascomycota</taxon>
        <taxon>Pezizomycotina</taxon>
        <taxon>Dothideomycetes</taxon>
        <taxon>Dothideomycetes incertae sedis</taxon>
        <taxon>Botryosphaeriales</taxon>
        <taxon>Botryosphaeriaceae</taxon>
        <taxon>Lasiodiplodia</taxon>
    </lineage>
</organism>
<evidence type="ECO:0000313" key="3">
    <source>
        <dbReference type="Proteomes" id="UP000325902"/>
    </source>
</evidence>
<proteinExistence type="predicted"/>
<dbReference type="OrthoDB" id="10538545at2759"/>
<keyword evidence="3" id="KW-1185">Reference proteome</keyword>
<sequence length="152" mass="16769">MRPSSLVSAALVLVATNSSTKTLAAPIGIASQELSRDNLHQPAYRSSQEPIIDHSPNTPTESVFLDTKEDTIESIREESAVQEDFVETIVDEVETGRLQKAEDLVLPIKASRVREHLLEDSALKVRYKDLPDGPIDDSTRWMAAKGWGKSGR</sequence>
<evidence type="ECO:0000313" key="2">
    <source>
        <dbReference type="EMBL" id="KAB2575162.1"/>
    </source>
</evidence>
<dbReference type="Proteomes" id="UP000325902">
    <property type="component" value="Unassembled WGS sequence"/>
</dbReference>
<comment type="caution">
    <text evidence="2">The sequence shown here is derived from an EMBL/GenBank/DDBJ whole genome shotgun (WGS) entry which is preliminary data.</text>
</comment>
<gene>
    <name evidence="2" type="ORF">DBV05_g6275</name>
</gene>
<evidence type="ECO:0000256" key="1">
    <source>
        <dbReference type="SAM" id="SignalP"/>
    </source>
</evidence>
<keyword evidence="1" id="KW-0732">Signal</keyword>
<reference evidence="2 3" key="1">
    <citation type="journal article" date="2019" name="Sci. Rep.">
        <title>A multi-omics analysis of the grapevine pathogen Lasiodiplodia theobromae reveals that temperature affects the expression of virulence- and pathogenicity-related genes.</title>
        <authorList>
            <person name="Felix C."/>
            <person name="Meneses R."/>
            <person name="Goncalves M.F.M."/>
            <person name="Tilleman L."/>
            <person name="Duarte A.S."/>
            <person name="Jorrin-Novo J.V."/>
            <person name="Van de Peer Y."/>
            <person name="Deforce D."/>
            <person name="Van Nieuwerburgh F."/>
            <person name="Esteves A.C."/>
            <person name="Alves A."/>
        </authorList>
    </citation>
    <scope>NUCLEOTIDE SEQUENCE [LARGE SCALE GENOMIC DNA]</scope>
    <source>
        <strain evidence="2 3">LA-SOL3</strain>
    </source>
</reference>
<dbReference type="AlphaFoldDB" id="A0A5N5DDC5"/>
<feature type="chain" id="PRO_5024960905" evidence="1">
    <location>
        <begin position="25"/>
        <end position="152"/>
    </location>
</feature>
<protein>
    <submittedName>
        <fullName evidence="2">Uncharacterized protein</fullName>
    </submittedName>
</protein>
<feature type="signal peptide" evidence="1">
    <location>
        <begin position="1"/>
        <end position="24"/>
    </location>
</feature>
<name>A0A5N5DDC5_9PEZI</name>